<keyword evidence="5 6" id="KW-0472">Membrane</keyword>
<dbReference type="AlphaFoldDB" id="A0A072PA71"/>
<dbReference type="PANTHER" id="PTHR43791">
    <property type="entry name" value="PERMEASE-RELATED"/>
    <property type="match status" value="1"/>
</dbReference>
<dbReference type="STRING" id="1182545.A0A072PA71"/>
<dbReference type="EMBL" id="AMGV01000005">
    <property type="protein sequence ID" value="KEF56746.1"/>
    <property type="molecule type" value="Genomic_DNA"/>
</dbReference>
<dbReference type="GO" id="GO:0016020">
    <property type="term" value="C:membrane"/>
    <property type="evidence" value="ECO:0007669"/>
    <property type="project" value="UniProtKB-SubCell"/>
</dbReference>
<protein>
    <recommendedName>
        <fullName evidence="10">Major facilitator superfamily (MFS) profile domain-containing protein</fullName>
    </recommendedName>
</protein>
<name>A0A072PA71_9EURO</name>
<evidence type="ECO:0000313" key="9">
    <source>
        <dbReference type="Proteomes" id="UP000027920"/>
    </source>
</evidence>
<dbReference type="Proteomes" id="UP000027920">
    <property type="component" value="Unassembled WGS sequence"/>
</dbReference>
<dbReference type="Gene3D" id="1.20.1250.20">
    <property type="entry name" value="MFS general substrate transporter like domains"/>
    <property type="match status" value="1"/>
</dbReference>
<dbReference type="PANTHER" id="PTHR43791:SF85">
    <property type="entry name" value="TRANSPORTER, PUTATIVE (AFU_ORTHOLOGUE AFUA_6G00710)-RELATED"/>
    <property type="match status" value="1"/>
</dbReference>
<keyword evidence="3 6" id="KW-0812">Transmembrane</keyword>
<comment type="subcellular location">
    <subcellularLocation>
        <location evidence="1">Membrane</location>
        <topology evidence="1">Multi-pass membrane protein</topology>
    </subcellularLocation>
</comment>
<gene>
    <name evidence="8" type="ORF">A1O9_06936</name>
</gene>
<dbReference type="InterPro" id="IPR036259">
    <property type="entry name" value="MFS_trans_sf"/>
</dbReference>
<evidence type="ECO:0000256" key="4">
    <source>
        <dbReference type="ARBA" id="ARBA00022989"/>
    </source>
</evidence>
<sequence>MFCGGVMLFGLAFFLPSIVQGLGYGPIRTQLMTVPSFAVAFVVTLILAYFADRYRKRGAAAILTMLIARVGVIMFYKGRNIAVRYTALFFIVTGAYANGPCLLARVPNNTATHVRRATAIATAFMFTNSVGHCEHFDLPDQRCTILSVRFSIHTLLGRHFACGDYDRDGDTKLLQQAEAGSRISGQVVARRAAFEPGRSEGSAGRRTSEL</sequence>
<evidence type="ECO:0000256" key="2">
    <source>
        <dbReference type="ARBA" id="ARBA00022448"/>
    </source>
</evidence>
<evidence type="ECO:0000256" key="7">
    <source>
        <dbReference type="SAM" id="SignalP"/>
    </source>
</evidence>
<comment type="caution">
    <text evidence="8">The sequence shown here is derived from an EMBL/GenBank/DDBJ whole genome shotgun (WGS) entry which is preliminary data.</text>
</comment>
<dbReference type="GeneID" id="25281850"/>
<keyword evidence="7" id="KW-0732">Signal</keyword>
<feature type="transmembrane region" description="Helical" evidence="6">
    <location>
        <begin position="82"/>
        <end position="106"/>
    </location>
</feature>
<feature type="chain" id="PRO_5001683303" description="Major facilitator superfamily (MFS) profile domain-containing protein" evidence="7">
    <location>
        <begin position="22"/>
        <end position="210"/>
    </location>
</feature>
<dbReference type="VEuPathDB" id="FungiDB:A1O9_06936"/>
<feature type="signal peptide" evidence="7">
    <location>
        <begin position="1"/>
        <end position="21"/>
    </location>
</feature>
<keyword evidence="4 6" id="KW-1133">Transmembrane helix</keyword>
<dbReference type="RefSeq" id="XP_013259336.1">
    <property type="nucleotide sequence ID" value="XM_013403882.1"/>
</dbReference>
<feature type="transmembrane region" description="Helical" evidence="6">
    <location>
        <begin position="58"/>
        <end position="76"/>
    </location>
</feature>
<accession>A0A072PA71</accession>
<evidence type="ECO:0000313" key="8">
    <source>
        <dbReference type="EMBL" id="KEF56746.1"/>
    </source>
</evidence>
<proteinExistence type="predicted"/>
<keyword evidence="9" id="KW-1185">Reference proteome</keyword>
<reference evidence="8 9" key="1">
    <citation type="submission" date="2013-03" db="EMBL/GenBank/DDBJ databases">
        <title>The Genome Sequence of Exophiala aquamarina CBS 119918.</title>
        <authorList>
            <consortium name="The Broad Institute Genomics Platform"/>
            <person name="Cuomo C."/>
            <person name="de Hoog S."/>
            <person name="Gorbushina A."/>
            <person name="Walker B."/>
            <person name="Young S.K."/>
            <person name="Zeng Q."/>
            <person name="Gargeya S."/>
            <person name="Fitzgerald M."/>
            <person name="Haas B."/>
            <person name="Abouelleil A."/>
            <person name="Allen A.W."/>
            <person name="Alvarado L."/>
            <person name="Arachchi H.M."/>
            <person name="Berlin A.M."/>
            <person name="Chapman S.B."/>
            <person name="Gainer-Dewar J."/>
            <person name="Goldberg J."/>
            <person name="Griggs A."/>
            <person name="Gujja S."/>
            <person name="Hansen M."/>
            <person name="Howarth C."/>
            <person name="Imamovic A."/>
            <person name="Ireland A."/>
            <person name="Larimer J."/>
            <person name="McCowan C."/>
            <person name="Murphy C."/>
            <person name="Pearson M."/>
            <person name="Poon T.W."/>
            <person name="Priest M."/>
            <person name="Roberts A."/>
            <person name="Saif S."/>
            <person name="Shea T."/>
            <person name="Sisk P."/>
            <person name="Sykes S."/>
            <person name="Wortman J."/>
            <person name="Nusbaum C."/>
            <person name="Birren B."/>
        </authorList>
    </citation>
    <scope>NUCLEOTIDE SEQUENCE [LARGE SCALE GENOMIC DNA]</scope>
    <source>
        <strain evidence="8 9">CBS 119918</strain>
    </source>
</reference>
<dbReference type="GO" id="GO:0022857">
    <property type="term" value="F:transmembrane transporter activity"/>
    <property type="evidence" value="ECO:0007669"/>
    <property type="project" value="TreeGrafter"/>
</dbReference>
<evidence type="ECO:0000256" key="6">
    <source>
        <dbReference type="SAM" id="Phobius"/>
    </source>
</evidence>
<organism evidence="8 9">
    <name type="scientific">Exophiala aquamarina CBS 119918</name>
    <dbReference type="NCBI Taxonomy" id="1182545"/>
    <lineage>
        <taxon>Eukaryota</taxon>
        <taxon>Fungi</taxon>
        <taxon>Dikarya</taxon>
        <taxon>Ascomycota</taxon>
        <taxon>Pezizomycotina</taxon>
        <taxon>Eurotiomycetes</taxon>
        <taxon>Chaetothyriomycetidae</taxon>
        <taxon>Chaetothyriales</taxon>
        <taxon>Herpotrichiellaceae</taxon>
        <taxon>Exophiala</taxon>
    </lineage>
</organism>
<dbReference type="OrthoDB" id="2985014at2759"/>
<evidence type="ECO:0008006" key="10">
    <source>
        <dbReference type="Google" id="ProtNLM"/>
    </source>
</evidence>
<dbReference type="SUPFAM" id="SSF103473">
    <property type="entry name" value="MFS general substrate transporter"/>
    <property type="match status" value="1"/>
</dbReference>
<evidence type="ECO:0000256" key="5">
    <source>
        <dbReference type="ARBA" id="ARBA00023136"/>
    </source>
</evidence>
<evidence type="ECO:0000256" key="1">
    <source>
        <dbReference type="ARBA" id="ARBA00004141"/>
    </source>
</evidence>
<dbReference type="HOGENOM" id="CLU_1310126_0_0_1"/>
<feature type="transmembrane region" description="Helical" evidence="6">
    <location>
        <begin position="31"/>
        <end position="51"/>
    </location>
</feature>
<keyword evidence="2" id="KW-0813">Transport</keyword>
<evidence type="ECO:0000256" key="3">
    <source>
        <dbReference type="ARBA" id="ARBA00022692"/>
    </source>
</evidence>